<proteinExistence type="predicted"/>
<evidence type="ECO:0000313" key="4">
    <source>
        <dbReference type="Proteomes" id="UP000887568"/>
    </source>
</evidence>
<organism evidence="3 4">
    <name type="scientific">Patiria miniata</name>
    <name type="common">Bat star</name>
    <name type="synonym">Asterina miniata</name>
    <dbReference type="NCBI Taxonomy" id="46514"/>
    <lineage>
        <taxon>Eukaryota</taxon>
        <taxon>Metazoa</taxon>
        <taxon>Echinodermata</taxon>
        <taxon>Eleutherozoa</taxon>
        <taxon>Asterozoa</taxon>
        <taxon>Asteroidea</taxon>
        <taxon>Valvatacea</taxon>
        <taxon>Valvatida</taxon>
        <taxon>Asterinidae</taxon>
        <taxon>Patiria</taxon>
    </lineage>
</organism>
<accession>A0A914ADQ7</accession>
<dbReference type="EnsemblMetazoa" id="XM_038206014.1">
    <property type="protein sequence ID" value="XP_038061942.1"/>
    <property type="gene ID" value="LOC119732485"/>
</dbReference>
<reference evidence="3" key="1">
    <citation type="submission" date="2022-11" db="UniProtKB">
        <authorList>
            <consortium name="EnsemblMetazoa"/>
        </authorList>
    </citation>
    <scope>IDENTIFICATION</scope>
</reference>
<feature type="chain" id="PRO_5037849636" evidence="2">
    <location>
        <begin position="24"/>
        <end position="304"/>
    </location>
</feature>
<feature type="region of interest" description="Disordered" evidence="1">
    <location>
        <begin position="178"/>
        <end position="205"/>
    </location>
</feature>
<dbReference type="RefSeq" id="XP_038061942.1">
    <property type="nucleotide sequence ID" value="XM_038206014.1"/>
</dbReference>
<evidence type="ECO:0000256" key="1">
    <source>
        <dbReference type="SAM" id="MobiDB-lite"/>
    </source>
</evidence>
<evidence type="ECO:0000313" key="3">
    <source>
        <dbReference type="EnsemblMetazoa" id="XP_038061942.1"/>
    </source>
</evidence>
<keyword evidence="2" id="KW-0732">Signal</keyword>
<evidence type="ECO:0000256" key="2">
    <source>
        <dbReference type="SAM" id="SignalP"/>
    </source>
</evidence>
<dbReference type="AlphaFoldDB" id="A0A914ADQ7"/>
<dbReference type="Proteomes" id="UP000887568">
    <property type="component" value="Unplaced"/>
</dbReference>
<feature type="compositionally biased region" description="Basic and acidic residues" evidence="1">
    <location>
        <begin position="178"/>
        <end position="189"/>
    </location>
</feature>
<keyword evidence="4" id="KW-1185">Reference proteome</keyword>
<protein>
    <submittedName>
        <fullName evidence="3">Uncharacterized protein</fullName>
    </submittedName>
</protein>
<name>A0A914ADQ7_PATMI</name>
<dbReference type="GeneID" id="119732485"/>
<sequence length="304" mass="35392">MGAIGTFIVAALAFMCIVRPLCASPEDETVYPNIAEIDVTEMFLFNLVKDVNGQLSSENVQTVFQRIIARQNISPERVDSNSLTALRSKLGRLWHSWRSQKGSNGRSKLLRTFEKNVYTLKVPHKTGSPTKRKLEYQLESEKIKRRKVEESLATVSNDLVKCSQEKLEVERKFERYSDPKKREKGERGRTKGKQSYMYSERQRRRHKHKQITDMKDFLECRKDLLSVEFLDEGGQTVKVVRNDNDYIIRTADQICEEDIDEMIFIMDTFNVTQSGYHEIAQRYSALPRACRIAKRRNELLPCLK</sequence>
<feature type="signal peptide" evidence="2">
    <location>
        <begin position="1"/>
        <end position="23"/>
    </location>
</feature>